<dbReference type="Gene3D" id="3.40.50.280">
    <property type="entry name" value="Cobalamin-binding domain"/>
    <property type="match status" value="1"/>
</dbReference>
<dbReference type="GO" id="GO:0031419">
    <property type="term" value="F:cobalamin binding"/>
    <property type="evidence" value="ECO:0007669"/>
    <property type="project" value="InterPro"/>
</dbReference>
<dbReference type="PROSITE" id="PS51918">
    <property type="entry name" value="RADICAL_SAM"/>
    <property type="match status" value="1"/>
</dbReference>
<protein>
    <submittedName>
        <fullName evidence="10">B12-binding domain-containing radical SAM protein</fullName>
    </submittedName>
</protein>
<reference evidence="10" key="2">
    <citation type="submission" date="2021-01" db="EMBL/GenBank/DDBJ databases">
        <authorList>
            <person name="Hahn C.R."/>
            <person name="Youssef N.H."/>
            <person name="Elshahed M."/>
        </authorList>
    </citation>
    <scope>NUCLEOTIDE SEQUENCE</scope>
    <source>
        <strain evidence="10">Zod_Metabat.24</strain>
    </source>
</reference>
<dbReference type="GO" id="GO:0051539">
    <property type="term" value="F:4 iron, 4 sulfur cluster binding"/>
    <property type="evidence" value="ECO:0007669"/>
    <property type="project" value="UniProtKB-KW"/>
</dbReference>
<dbReference type="SUPFAM" id="SSF102114">
    <property type="entry name" value="Radical SAM enzymes"/>
    <property type="match status" value="1"/>
</dbReference>
<evidence type="ECO:0000256" key="1">
    <source>
        <dbReference type="ARBA" id="ARBA00001966"/>
    </source>
</evidence>
<comment type="caution">
    <text evidence="10">The sequence shown here is derived from an EMBL/GenBank/DDBJ whole genome shotgun (WGS) entry which is preliminary data.</text>
</comment>
<dbReference type="SMART" id="SM00729">
    <property type="entry name" value="Elp3"/>
    <property type="match status" value="1"/>
</dbReference>
<dbReference type="InterPro" id="IPR007197">
    <property type="entry name" value="rSAM"/>
</dbReference>
<dbReference type="InterPro" id="IPR058240">
    <property type="entry name" value="rSAM_sf"/>
</dbReference>
<dbReference type="InterPro" id="IPR006638">
    <property type="entry name" value="Elp3/MiaA/NifB-like_rSAM"/>
</dbReference>
<dbReference type="GO" id="GO:0003824">
    <property type="term" value="F:catalytic activity"/>
    <property type="evidence" value="ECO:0007669"/>
    <property type="project" value="InterPro"/>
</dbReference>
<dbReference type="Pfam" id="PF04055">
    <property type="entry name" value="Radical_SAM"/>
    <property type="match status" value="1"/>
</dbReference>
<evidence type="ECO:0000313" key="10">
    <source>
        <dbReference type="EMBL" id="MBN1574604.1"/>
    </source>
</evidence>
<dbReference type="PROSITE" id="PS51332">
    <property type="entry name" value="B12_BINDING"/>
    <property type="match status" value="1"/>
</dbReference>
<dbReference type="EMBL" id="JAFGIX010000085">
    <property type="protein sequence ID" value="MBN1574604.1"/>
    <property type="molecule type" value="Genomic_DNA"/>
</dbReference>
<keyword evidence="2" id="KW-0489">Methyltransferase</keyword>
<dbReference type="Proteomes" id="UP000809273">
    <property type="component" value="Unassembled WGS sequence"/>
</dbReference>
<feature type="domain" description="B12-binding" evidence="8">
    <location>
        <begin position="1"/>
        <end position="128"/>
    </location>
</feature>
<sequence>MKMTMIFPDFEGLPLKYRAFIAPLGLITLAANTPEGYDIEFIDERLEPVPDDLEADMVVISAMTPQAERAYELADGFRSRGIKVVLGGAHPSLLPGEAMEHADAVLVGEAEGLWEGLIKDLEEGRSKGFYICEHKPDLTGLPRPRYDLLKEENYLPIRSIQITRGCPLNCEFCAVPKNFGRKYRIRSMEEVVSDLEALPSHVYFVDDNILIKKRNFTELFKRMSKMDKKWTGMAPLHIASDKDYVDLIRRSGCWSMYVDIGPSVSFGLKRDISSYKSTVERSMEHIKRLQDAGIKVMGSFIFGFDHDDESIFERTLGFIERSGLVEPEFLILTPYPGTPLHDKLTAKGRIIDRGWSRYNTTHAVFTPEKMTPEELEEGVRSLWEEFYERKNIVEESLGARDEVESLHRRLLKMIPNLFRHKSHDLVVRGISEMEDIEKGIKLVDITADDLIAIWLKANPPVIRRIVSDTIRELGYGRQLED</sequence>
<dbReference type="CDD" id="cd02068">
    <property type="entry name" value="radical_SAM_B12_BD"/>
    <property type="match status" value="1"/>
</dbReference>
<evidence type="ECO:0000259" key="8">
    <source>
        <dbReference type="PROSITE" id="PS51332"/>
    </source>
</evidence>
<evidence type="ECO:0000256" key="3">
    <source>
        <dbReference type="ARBA" id="ARBA00022679"/>
    </source>
</evidence>
<dbReference type="Gene3D" id="3.80.30.20">
    <property type="entry name" value="tm_1862 like domain"/>
    <property type="match status" value="1"/>
</dbReference>
<dbReference type="SFLD" id="SFLDS00029">
    <property type="entry name" value="Radical_SAM"/>
    <property type="match status" value="1"/>
</dbReference>
<feature type="domain" description="Radical SAM core" evidence="9">
    <location>
        <begin position="152"/>
        <end position="368"/>
    </location>
</feature>
<evidence type="ECO:0000256" key="5">
    <source>
        <dbReference type="ARBA" id="ARBA00022723"/>
    </source>
</evidence>
<name>A0A9D8KIU0_9DELT</name>
<dbReference type="PANTHER" id="PTHR43409:SF7">
    <property type="entry name" value="BLL1977 PROTEIN"/>
    <property type="match status" value="1"/>
</dbReference>
<dbReference type="InterPro" id="IPR034466">
    <property type="entry name" value="Methyltransferase_Class_B"/>
</dbReference>
<organism evidence="10 11">
    <name type="scientific">Candidatus Zymogenus saltonus</name>
    <dbReference type="NCBI Taxonomy" id="2844893"/>
    <lineage>
        <taxon>Bacteria</taxon>
        <taxon>Deltaproteobacteria</taxon>
        <taxon>Candidatus Zymogenia</taxon>
        <taxon>Candidatus Zymogeniales</taxon>
        <taxon>Candidatus Zymogenaceae</taxon>
        <taxon>Candidatus Zymogenus</taxon>
    </lineage>
</organism>
<keyword evidence="4" id="KW-0949">S-adenosyl-L-methionine</keyword>
<dbReference type="Pfam" id="PF02310">
    <property type="entry name" value="B12-binding"/>
    <property type="match status" value="1"/>
</dbReference>
<evidence type="ECO:0000256" key="4">
    <source>
        <dbReference type="ARBA" id="ARBA00022691"/>
    </source>
</evidence>
<keyword evidence="7" id="KW-0411">Iron-sulfur</keyword>
<dbReference type="SFLD" id="SFLDG01082">
    <property type="entry name" value="B12-binding_domain_containing"/>
    <property type="match status" value="1"/>
</dbReference>
<dbReference type="GO" id="GO:0005829">
    <property type="term" value="C:cytosol"/>
    <property type="evidence" value="ECO:0007669"/>
    <property type="project" value="TreeGrafter"/>
</dbReference>
<evidence type="ECO:0000256" key="7">
    <source>
        <dbReference type="ARBA" id="ARBA00023014"/>
    </source>
</evidence>
<evidence type="ECO:0000256" key="6">
    <source>
        <dbReference type="ARBA" id="ARBA00023004"/>
    </source>
</evidence>
<keyword evidence="5" id="KW-0479">Metal-binding</keyword>
<accession>A0A9D8KIU0</accession>
<dbReference type="PANTHER" id="PTHR43409">
    <property type="entry name" value="ANAEROBIC MAGNESIUM-PROTOPORPHYRIN IX MONOMETHYL ESTER CYCLASE-RELATED"/>
    <property type="match status" value="1"/>
</dbReference>
<dbReference type="InterPro" id="IPR023404">
    <property type="entry name" value="rSAM_horseshoe"/>
</dbReference>
<proteinExistence type="predicted"/>
<dbReference type="GO" id="GO:0046872">
    <property type="term" value="F:metal ion binding"/>
    <property type="evidence" value="ECO:0007669"/>
    <property type="project" value="UniProtKB-KW"/>
</dbReference>
<comment type="cofactor">
    <cofactor evidence="1">
        <name>[4Fe-4S] cluster</name>
        <dbReference type="ChEBI" id="CHEBI:49883"/>
    </cofactor>
</comment>
<reference evidence="10" key="1">
    <citation type="journal article" date="2021" name="Environ. Microbiol.">
        <title>Genomic characterization of three novel Desulfobacterota classes expand the metabolic and phylogenetic diversity of the phylum.</title>
        <authorList>
            <person name="Murphy C.L."/>
            <person name="Biggerstaff J."/>
            <person name="Eichhorn A."/>
            <person name="Ewing E."/>
            <person name="Shahan R."/>
            <person name="Soriano D."/>
            <person name="Stewart S."/>
            <person name="VanMol K."/>
            <person name="Walker R."/>
            <person name="Walters P."/>
            <person name="Elshahed M.S."/>
            <person name="Youssef N.H."/>
        </authorList>
    </citation>
    <scope>NUCLEOTIDE SEQUENCE</scope>
    <source>
        <strain evidence="10">Zod_Metabat.24</strain>
    </source>
</reference>
<evidence type="ECO:0000259" key="9">
    <source>
        <dbReference type="PROSITE" id="PS51918"/>
    </source>
</evidence>
<keyword evidence="3" id="KW-0808">Transferase</keyword>
<keyword evidence="6" id="KW-0408">Iron</keyword>
<dbReference type="SFLD" id="SFLDG01123">
    <property type="entry name" value="methyltransferase_(Class_B)"/>
    <property type="match status" value="1"/>
</dbReference>
<dbReference type="AlphaFoldDB" id="A0A9D8KIU0"/>
<dbReference type="InterPro" id="IPR006158">
    <property type="entry name" value="Cobalamin-bd"/>
</dbReference>
<evidence type="ECO:0000256" key="2">
    <source>
        <dbReference type="ARBA" id="ARBA00022603"/>
    </source>
</evidence>
<dbReference type="InterPro" id="IPR051198">
    <property type="entry name" value="BchE-like"/>
</dbReference>
<dbReference type="CDD" id="cd01335">
    <property type="entry name" value="Radical_SAM"/>
    <property type="match status" value="1"/>
</dbReference>
<evidence type="ECO:0000313" key="11">
    <source>
        <dbReference type="Proteomes" id="UP000809273"/>
    </source>
</evidence>
<gene>
    <name evidence="10" type="ORF">JW984_15510</name>
</gene>